<dbReference type="Proteomes" id="UP000555836">
    <property type="component" value="Unassembled WGS sequence"/>
</dbReference>
<dbReference type="RefSeq" id="WP_031501863.1">
    <property type="nucleotide sequence ID" value="NZ_AP014859.1"/>
</dbReference>
<reference evidence="2 3" key="1">
    <citation type="submission" date="2020-04" db="EMBL/GenBank/DDBJ databases">
        <title>Whole-genome sequencing of Vibrio spp. from China reveals different genetic environments of blaCTX-M-14 among diverse lineages.</title>
        <authorList>
            <person name="Zheng Z."/>
            <person name="Ye L."/>
            <person name="Chen S."/>
        </authorList>
    </citation>
    <scope>NUCLEOTIDE SEQUENCE [LARGE SCALE GENOMIC DNA]</scope>
    <source>
        <strain evidence="2 3">Vb0574</strain>
    </source>
</reference>
<sequence>MNRREFIKLSALGLSTYGVMGNLMGCHSDTPSVTTAPFIIPNDTGTTTKFAVIGDVHANGNLLKSTLEEIERQGIKHVLLVGDQTDTPNPSGYLDGHSEVETYMAMIKNEQFDQRLNLYPVRGNHEGTAVMFTGMDNNDFDGIKTFWTQGVGSLLDNKANITKPTFLREDTGEPLDCCGLYSFVIDDTLFFGCDPFITVNWDGDVLTTLADGTPIRKNEDWLLNLDFIESELQRLQGQFNHVVLFCHYPLSGRNHTGQLEEVGKFSVSSSGEGLFPNLETQHPGITQRFLSLLTEYNVLYVAGHDHIISKSLIYAEGASSDLEVHVHFGDYAQPENNLLGASATQCFPSNSIHQYIFGSCSHKHYAIERHYLDKYEVPLMTQATNASSGRVTAFGVFELKGDLQHLTIWGNEHLWYPSDNMVGSWSFDETDGFREQYKLDQTDPVTQHFLNDAGWKPICRTLSIKGNQTTVIPSNYAYNMVIPPSSIDGMRGTSATITEGMNKHFNRQIDSGSNTTYAFAEEIKCLWLQSTHPKVLSDVLMIDGMLEQTGTLTDELGNILNPGEGGQWYNESIRTQDTFTLTVDISDITSSQELTLARYYEEEDVWLPLVSYIKGGALVAESLHQNGFFAVISKGKYFR</sequence>
<dbReference type="AlphaFoldDB" id="A0A7Y0S173"/>
<evidence type="ECO:0000259" key="1">
    <source>
        <dbReference type="Pfam" id="PF00149"/>
    </source>
</evidence>
<feature type="domain" description="Calcineurin-like phosphoesterase" evidence="1">
    <location>
        <begin position="49"/>
        <end position="306"/>
    </location>
</feature>
<dbReference type="EMBL" id="JABCLD010000333">
    <property type="protein sequence ID" value="NMU24471.1"/>
    <property type="molecule type" value="Genomic_DNA"/>
</dbReference>
<dbReference type="CDD" id="cd00838">
    <property type="entry name" value="MPP_superfamily"/>
    <property type="match status" value="1"/>
</dbReference>
<evidence type="ECO:0000313" key="3">
    <source>
        <dbReference type="Proteomes" id="UP000555836"/>
    </source>
</evidence>
<organism evidence="2 3">
    <name type="scientific">Vibrio parahaemolyticus</name>
    <dbReference type="NCBI Taxonomy" id="670"/>
    <lineage>
        <taxon>Bacteria</taxon>
        <taxon>Pseudomonadati</taxon>
        <taxon>Pseudomonadota</taxon>
        <taxon>Gammaproteobacteria</taxon>
        <taxon>Vibrionales</taxon>
        <taxon>Vibrionaceae</taxon>
        <taxon>Vibrio</taxon>
    </lineage>
</organism>
<evidence type="ECO:0000313" key="2">
    <source>
        <dbReference type="EMBL" id="NMU24471.1"/>
    </source>
</evidence>
<accession>A0A7Y0S173</accession>
<dbReference type="Gene3D" id="3.60.21.10">
    <property type="match status" value="1"/>
</dbReference>
<dbReference type="InterPro" id="IPR004843">
    <property type="entry name" value="Calcineurin-like_PHP"/>
</dbReference>
<dbReference type="Pfam" id="PF00149">
    <property type="entry name" value="Metallophos"/>
    <property type="match status" value="1"/>
</dbReference>
<protein>
    <submittedName>
        <fullName evidence="2">Metallophosphoesterase</fullName>
    </submittedName>
</protein>
<dbReference type="SUPFAM" id="SSF56300">
    <property type="entry name" value="Metallo-dependent phosphatases"/>
    <property type="match status" value="1"/>
</dbReference>
<comment type="caution">
    <text evidence="2">The sequence shown here is derived from an EMBL/GenBank/DDBJ whole genome shotgun (WGS) entry which is preliminary data.</text>
</comment>
<dbReference type="GO" id="GO:0016787">
    <property type="term" value="F:hydrolase activity"/>
    <property type="evidence" value="ECO:0007669"/>
    <property type="project" value="InterPro"/>
</dbReference>
<gene>
    <name evidence="2" type="ORF">HKB21_02395</name>
</gene>
<proteinExistence type="predicted"/>
<dbReference type="InterPro" id="IPR029052">
    <property type="entry name" value="Metallo-depent_PP-like"/>
</dbReference>
<name>A0A7Y0S173_VIBPH</name>